<evidence type="ECO:0000256" key="2">
    <source>
        <dbReference type="SAM" id="Phobius"/>
    </source>
</evidence>
<dbReference type="Proteomes" id="UP000095287">
    <property type="component" value="Unplaced"/>
</dbReference>
<feature type="region of interest" description="Disordered" evidence="1">
    <location>
        <begin position="1"/>
        <end position="27"/>
    </location>
</feature>
<keyword evidence="2" id="KW-0812">Transmembrane</keyword>
<protein>
    <submittedName>
        <fullName evidence="4">MARVEL domain-containing protein</fullName>
    </submittedName>
</protein>
<keyword evidence="2" id="KW-1133">Transmembrane helix</keyword>
<evidence type="ECO:0000313" key="3">
    <source>
        <dbReference type="Proteomes" id="UP000095287"/>
    </source>
</evidence>
<feature type="compositionally biased region" description="Basic and acidic residues" evidence="1">
    <location>
        <begin position="1"/>
        <end position="12"/>
    </location>
</feature>
<feature type="transmembrane region" description="Helical" evidence="2">
    <location>
        <begin position="123"/>
        <end position="142"/>
    </location>
</feature>
<keyword evidence="3" id="KW-1185">Reference proteome</keyword>
<evidence type="ECO:0000256" key="1">
    <source>
        <dbReference type="SAM" id="MobiDB-lite"/>
    </source>
</evidence>
<reference evidence="4" key="1">
    <citation type="submission" date="2016-11" db="UniProtKB">
        <authorList>
            <consortium name="WormBaseParasite"/>
        </authorList>
    </citation>
    <scope>IDENTIFICATION</scope>
</reference>
<dbReference type="WBParaSite" id="L893_g23021.t1">
    <property type="protein sequence ID" value="L893_g23021.t1"/>
    <property type="gene ID" value="L893_g23021"/>
</dbReference>
<feature type="transmembrane region" description="Helical" evidence="2">
    <location>
        <begin position="190"/>
        <end position="216"/>
    </location>
</feature>
<feature type="transmembrane region" description="Helical" evidence="2">
    <location>
        <begin position="154"/>
        <end position="178"/>
    </location>
</feature>
<dbReference type="AlphaFoldDB" id="A0A1I7Z5H5"/>
<sequence>MHDAQAKGDGDGPRPPSTACKSGGSARVCRNPTSETVFTRRLLTPITLLLRGASLCQFFWNRRGDKRCAAQYQTCTAALLRPQVDGAIRRRCWRQLIACSIFGMRCGPSDVCCCGHIRIKNGAIAIGILQIVAGVMFGLVFLKQGLQQANNISVYFYAVSAYWIFEAFTGFLVIMGVLCQKPNLIIPGIALKLLEVLVPVVVFLASIVVMCLSARISHYAAENLTVDDTEMFVKNFTYLVLIVGFLLMSLSLLAFVFLVSCLTVLWKCRTHIDNVVHIVINNEIPLKNVENC</sequence>
<name>A0A1I7Z5H5_9BILA</name>
<accession>A0A1I7Z5H5</accession>
<keyword evidence="2" id="KW-0472">Membrane</keyword>
<organism evidence="3 4">
    <name type="scientific">Steinernema glaseri</name>
    <dbReference type="NCBI Taxonomy" id="37863"/>
    <lineage>
        <taxon>Eukaryota</taxon>
        <taxon>Metazoa</taxon>
        <taxon>Ecdysozoa</taxon>
        <taxon>Nematoda</taxon>
        <taxon>Chromadorea</taxon>
        <taxon>Rhabditida</taxon>
        <taxon>Tylenchina</taxon>
        <taxon>Panagrolaimomorpha</taxon>
        <taxon>Strongyloidoidea</taxon>
        <taxon>Steinernematidae</taxon>
        <taxon>Steinernema</taxon>
    </lineage>
</organism>
<evidence type="ECO:0000313" key="4">
    <source>
        <dbReference type="WBParaSite" id="L893_g23021.t1"/>
    </source>
</evidence>
<proteinExistence type="predicted"/>
<feature type="transmembrane region" description="Helical" evidence="2">
    <location>
        <begin position="236"/>
        <end position="266"/>
    </location>
</feature>